<dbReference type="Gene3D" id="3.60.40.10">
    <property type="entry name" value="PPM-type phosphatase domain"/>
    <property type="match status" value="1"/>
</dbReference>
<dbReference type="RefSeq" id="WP_207006140.1">
    <property type="nucleotide sequence ID" value="NZ_CP022295.1"/>
</dbReference>
<evidence type="ECO:0000313" key="4">
    <source>
        <dbReference type="Proteomes" id="UP000662818"/>
    </source>
</evidence>
<reference evidence="3 4" key="1">
    <citation type="submission" date="2017-06" db="EMBL/GenBank/DDBJ databases">
        <title>Complete Genome Sequence of the Soil Carbazole-Degrading Bacterium Nocardioides aromaticivorans IC177.</title>
        <authorList>
            <person name="Vejarano F."/>
            <person name="Suzuki-Minakuchi C."/>
            <person name="Ohtsubo Y."/>
            <person name="Tsuda M."/>
            <person name="Okada K."/>
            <person name="Nojiri H."/>
        </authorList>
    </citation>
    <scope>NUCLEOTIDE SEQUENCE [LARGE SCALE GENOMIC DNA]</scope>
    <source>
        <strain evidence="3 4">IC177</strain>
    </source>
</reference>
<dbReference type="PANTHER" id="PTHR43102:SF2">
    <property type="entry name" value="GAF DOMAIN-CONTAINING PROTEIN"/>
    <property type="match status" value="1"/>
</dbReference>
<feature type="domain" description="GAF" evidence="1">
    <location>
        <begin position="34"/>
        <end position="177"/>
    </location>
</feature>
<dbReference type="Proteomes" id="UP000662818">
    <property type="component" value="Chromosome"/>
</dbReference>
<dbReference type="InterPro" id="IPR029016">
    <property type="entry name" value="GAF-like_dom_sf"/>
</dbReference>
<dbReference type="Gene3D" id="3.30.450.40">
    <property type="match status" value="1"/>
</dbReference>
<dbReference type="InterPro" id="IPR036457">
    <property type="entry name" value="PPM-type-like_dom_sf"/>
</dbReference>
<gene>
    <name evidence="3" type="ORF">CFH99_15510</name>
</gene>
<feature type="domain" description="PPM-type phosphatase" evidence="2">
    <location>
        <begin position="191"/>
        <end position="396"/>
    </location>
</feature>
<protein>
    <submittedName>
        <fullName evidence="3">Serine phosphatase</fullName>
    </submittedName>
</protein>
<accession>A0ABX7PM30</accession>
<name>A0ABX7PM30_9ACTN</name>
<organism evidence="3 4">
    <name type="scientific">Nocardioides aromaticivorans</name>
    <dbReference type="NCBI Taxonomy" id="200618"/>
    <lineage>
        <taxon>Bacteria</taxon>
        <taxon>Bacillati</taxon>
        <taxon>Actinomycetota</taxon>
        <taxon>Actinomycetes</taxon>
        <taxon>Propionibacteriales</taxon>
        <taxon>Nocardioidaceae</taxon>
        <taxon>Nocardioides</taxon>
    </lineage>
</organism>
<dbReference type="Pfam" id="PF01590">
    <property type="entry name" value="GAF"/>
    <property type="match status" value="1"/>
</dbReference>
<dbReference type="Pfam" id="PF07228">
    <property type="entry name" value="SpoIIE"/>
    <property type="match status" value="1"/>
</dbReference>
<dbReference type="SUPFAM" id="SSF55781">
    <property type="entry name" value="GAF domain-like"/>
    <property type="match status" value="1"/>
</dbReference>
<dbReference type="EMBL" id="CP022295">
    <property type="protein sequence ID" value="QSR27036.1"/>
    <property type="molecule type" value="Genomic_DNA"/>
</dbReference>
<dbReference type="PANTHER" id="PTHR43102">
    <property type="entry name" value="SLR1143 PROTEIN"/>
    <property type="match status" value="1"/>
</dbReference>
<dbReference type="SMART" id="SM00065">
    <property type="entry name" value="GAF"/>
    <property type="match status" value="1"/>
</dbReference>
<keyword evidence="4" id="KW-1185">Reference proteome</keyword>
<evidence type="ECO:0000313" key="3">
    <source>
        <dbReference type="EMBL" id="QSR27036.1"/>
    </source>
</evidence>
<dbReference type="SUPFAM" id="SSF81606">
    <property type="entry name" value="PP2C-like"/>
    <property type="match status" value="1"/>
</dbReference>
<evidence type="ECO:0000259" key="2">
    <source>
        <dbReference type="SMART" id="SM00331"/>
    </source>
</evidence>
<dbReference type="InterPro" id="IPR001932">
    <property type="entry name" value="PPM-type_phosphatase-like_dom"/>
</dbReference>
<evidence type="ECO:0000259" key="1">
    <source>
        <dbReference type="SMART" id="SM00065"/>
    </source>
</evidence>
<dbReference type="SMART" id="SM00331">
    <property type="entry name" value="PP2C_SIG"/>
    <property type="match status" value="1"/>
</dbReference>
<dbReference type="InterPro" id="IPR003018">
    <property type="entry name" value="GAF"/>
</dbReference>
<proteinExistence type="predicted"/>
<sequence>MVTTVPDPKVVGMSAGEDASRVAALHALDVLDTPAEDRFDRITRLAQQLFGVSTAGVNLVDADRQFTKAAVGRLLRGDMARSDSLCTHTVQGEGLLEIPDALADPTWASHPAVVGDLGVRFYAGVPLHAPTGERVGALCLIDDAPRRLSGNEQELLRGLADLVERELASTADLEGGREVQRRLLPRNPPRISGWEVAGTCVQRNGVGGDFYDWQQVGEEVQLMLCDVMGKGLSAALLAAGVRVVARGASPHHGLAATMRRIAADLGDDLDETGSFVTAFAARIDGDGGLEYVDAGHGLAFVVDPGGTARRLVSDDLPIGALPDDGWTPHRDRVAPGGCLVVVSDGLLDVHPGVDELVASIRERAVSAASADEVARAVAGVAGRATSDDVTVLVARRVAA</sequence>